<name>A0A1G2R249_9BACT</name>
<dbReference type="AlphaFoldDB" id="A0A1G2R249"/>
<dbReference type="Proteomes" id="UP000179258">
    <property type="component" value="Unassembled WGS sequence"/>
</dbReference>
<sequence length="80" mass="9081">MNRLVSTIFNIAPKSRRRPSLTWRKPAGFGIEIISATEENKILCFYCKHLTAEKYCGVCVKYYCKKCAHKSCEAPSGVFS</sequence>
<dbReference type="EMBL" id="MHTX01000048">
    <property type="protein sequence ID" value="OHA66945.1"/>
    <property type="molecule type" value="Genomic_DNA"/>
</dbReference>
<accession>A0A1G2R249</accession>
<gene>
    <name evidence="1" type="ORF">A3D59_01825</name>
</gene>
<organism evidence="1 2">
    <name type="scientific">Candidatus Wildermuthbacteria bacterium RIFCSPHIGHO2_02_FULL_47_17</name>
    <dbReference type="NCBI Taxonomy" id="1802452"/>
    <lineage>
        <taxon>Bacteria</taxon>
        <taxon>Candidatus Wildermuthiibacteriota</taxon>
    </lineage>
</organism>
<proteinExistence type="predicted"/>
<comment type="caution">
    <text evidence="1">The sequence shown here is derived from an EMBL/GenBank/DDBJ whole genome shotgun (WGS) entry which is preliminary data.</text>
</comment>
<reference evidence="1 2" key="1">
    <citation type="journal article" date="2016" name="Nat. Commun.">
        <title>Thousands of microbial genomes shed light on interconnected biogeochemical processes in an aquifer system.</title>
        <authorList>
            <person name="Anantharaman K."/>
            <person name="Brown C.T."/>
            <person name="Hug L.A."/>
            <person name="Sharon I."/>
            <person name="Castelle C.J."/>
            <person name="Probst A.J."/>
            <person name="Thomas B.C."/>
            <person name="Singh A."/>
            <person name="Wilkins M.J."/>
            <person name="Karaoz U."/>
            <person name="Brodie E.L."/>
            <person name="Williams K.H."/>
            <person name="Hubbard S.S."/>
            <person name="Banfield J.F."/>
        </authorList>
    </citation>
    <scope>NUCLEOTIDE SEQUENCE [LARGE SCALE GENOMIC DNA]</scope>
</reference>
<protein>
    <submittedName>
        <fullName evidence="1">Uncharacterized protein</fullName>
    </submittedName>
</protein>
<evidence type="ECO:0000313" key="1">
    <source>
        <dbReference type="EMBL" id="OHA66945.1"/>
    </source>
</evidence>
<evidence type="ECO:0000313" key="2">
    <source>
        <dbReference type="Proteomes" id="UP000179258"/>
    </source>
</evidence>